<gene>
    <name evidence="1" type="ORF">ENSA7_37110</name>
</gene>
<protein>
    <recommendedName>
        <fullName evidence="3">Lipoprotein</fullName>
    </recommendedName>
</protein>
<accession>A0A2S9YN96</accession>
<comment type="caution">
    <text evidence="1">The sequence shown here is derived from an EMBL/GenBank/DDBJ whole genome shotgun (WGS) entry which is preliminary data.</text>
</comment>
<name>A0A2S9YN96_9BACT</name>
<sequence length="361" mass="40240">MRTEPMLLLSVALAACQPELVDWRDDHDFVWEGEHVTIYGYDRGPDDACGGSFETLDRHTSSIIELFGYDPALHHDYLWLSQDVWTGKCRPGAGACTAYGVPWTRSVPDMHEAAHAVTYATHGSQCPSALEEGVAEYLAGPRYHSDWTPTGPTYPAGIEDILTLAPLPYAEYERAGNFASFLFEEYGPEAVAGLCDELLYFTTLDDWREAIPKVLGVEFSELLSEYEQYPRCHHQQYRARLWECAGEPDAVADPTGDVVFEIDMDCAAADVIGPFGSRIVATRRLWFPEEMRTGVFILGEDGEDAELDFNLQACAACSEQPHLYADTGLTTVFKFSPGMYELVVYAGSDFSEHLSVHLEPF</sequence>
<evidence type="ECO:0008006" key="3">
    <source>
        <dbReference type="Google" id="ProtNLM"/>
    </source>
</evidence>
<organism evidence="1 2">
    <name type="scientific">Enhygromyxa salina</name>
    <dbReference type="NCBI Taxonomy" id="215803"/>
    <lineage>
        <taxon>Bacteria</taxon>
        <taxon>Pseudomonadati</taxon>
        <taxon>Myxococcota</taxon>
        <taxon>Polyangia</taxon>
        <taxon>Nannocystales</taxon>
        <taxon>Nannocystaceae</taxon>
        <taxon>Enhygromyxa</taxon>
    </lineage>
</organism>
<evidence type="ECO:0000313" key="2">
    <source>
        <dbReference type="Proteomes" id="UP000238823"/>
    </source>
</evidence>
<reference evidence="1 2" key="1">
    <citation type="submission" date="2018-03" db="EMBL/GenBank/DDBJ databases">
        <title>Draft Genome Sequences of the Obligatory Marine Myxobacteria Enhygromyxa salina SWB007.</title>
        <authorList>
            <person name="Poehlein A."/>
            <person name="Moghaddam J.A."/>
            <person name="Harms H."/>
            <person name="Alanjari M."/>
            <person name="Koenig G.M."/>
            <person name="Daniel R."/>
            <person name="Schaeberle T.F."/>
        </authorList>
    </citation>
    <scope>NUCLEOTIDE SEQUENCE [LARGE SCALE GENOMIC DNA]</scope>
    <source>
        <strain evidence="1 2">SWB007</strain>
    </source>
</reference>
<dbReference type="RefSeq" id="WP_146157848.1">
    <property type="nucleotide sequence ID" value="NZ_PVNL01000073.1"/>
</dbReference>
<dbReference type="EMBL" id="PVNL01000073">
    <property type="protein sequence ID" value="PRQ06558.1"/>
    <property type="molecule type" value="Genomic_DNA"/>
</dbReference>
<proteinExistence type="predicted"/>
<dbReference type="AlphaFoldDB" id="A0A2S9YN96"/>
<dbReference type="OrthoDB" id="5496439at2"/>
<dbReference type="PROSITE" id="PS51257">
    <property type="entry name" value="PROKAR_LIPOPROTEIN"/>
    <property type="match status" value="1"/>
</dbReference>
<evidence type="ECO:0000313" key="1">
    <source>
        <dbReference type="EMBL" id="PRQ06558.1"/>
    </source>
</evidence>
<dbReference type="Proteomes" id="UP000238823">
    <property type="component" value="Unassembled WGS sequence"/>
</dbReference>